<evidence type="ECO:0000256" key="6">
    <source>
        <dbReference type="ARBA" id="ARBA00022989"/>
    </source>
</evidence>
<evidence type="ECO:0000256" key="5">
    <source>
        <dbReference type="ARBA" id="ARBA00022737"/>
    </source>
</evidence>
<comment type="subcellular location">
    <subcellularLocation>
        <location evidence="1">Membrane</location>
        <topology evidence="1">Multi-pass membrane protein</topology>
    </subcellularLocation>
</comment>
<dbReference type="InterPro" id="IPR050391">
    <property type="entry name" value="Mito_Metabolite_Transporter"/>
</dbReference>
<dbReference type="Pfam" id="PF00153">
    <property type="entry name" value="Mito_carr"/>
    <property type="match status" value="2"/>
</dbReference>
<reference evidence="11 12" key="1">
    <citation type="journal article" date="2010" name="Science">
        <title>Genomic comparison of the ants Camponotus floridanus and Harpegnathos saltator.</title>
        <authorList>
            <person name="Bonasio R."/>
            <person name="Zhang G."/>
            <person name="Ye C."/>
            <person name="Mutti N.S."/>
            <person name="Fang X."/>
            <person name="Qin N."/>
            <person name="Donahue G."/>
            <person name="Yang P."/>
            <person name="Li Q."/>
            <person name="Li C."/>
            <person name="Zhang P."/>
            <person name="Huang Z."/>
            <person name="Berger S.L."/>
            <person name="Reinberg D."/>
            <person name="Wang J."/>
            <person name="Liebig J."/>
        </authorList>
    </citation>
    <scope>NUCLEOTIDE SEQUENCE [LARGE SCALE GENOMIC DNA]</scope>
    <source>
        <strain evidence="11 12">R22 G/1</strain>
    </source>
</reference>
<evidence type="ECO:0000256" key="2">
    <source>
        <dbReference type="ARBA" id="ARBA00006375"/>
    </source>
</evidence>
<evidence type="ECO:0000256" key="4">
    <source>
        <dbReference type="ARBA" id="ARBA00022692"/>
    </source>
</evidence>
<evidence type="ECO:0000256" key="10">
    <source>
        <dbReference type="SAM" id="Phobius"/>
    </source>
</evidence>
<dbReference type="EMBL" id="GL453216">
    <property type="protein sequence ID" value="EFN76313.1"/>
    <property type="molecule type" value="Genomic_DNA"/>
</dbReference>
<accession>E2C6V9</accession>
<evidence type="ECO:0000256" key="1">
    <source>
        <dbReference type="ARBA" id="ARBA00004141"/>
    </source>
</evidence>
<dbReference type="Gene3D" id="1.50.40.10">
    <property type="entry name" value="Mitochondrial carrier domain"/>
    <property type="match status" value="2"/>
</dbReference>
<evidence type="ECO:0000256" key="3">
    <source>
        <dbReference type="ARBA" id="ARBA00022448"/>
    </source>
</evidence>
<dbReference type="OMA" id="SMPFDIT"/>
<dbReference type="Proteomes" id="UP000008237">
    <property type="component" value="Unassembled WGS sequence"/>
</dbReference>
<name>E2C6V9_HARSA</name>
<dbReference type="OrthoDB" id="448427at2759"/>
<feature type="repeat" description="Solcar" evidence="8">
    <location>
        <begin position="21"/>
        <end position="100"/>
    </location>
</feature>
<dbReference type="PANTHER" id="PTHR45618">
    <property type="entry name" value="MITOCHONDRIAL DICARBOXYLATE CARRIER-RELATED"/>
    <property type="match status" value="1"/>
</dbReference>
<comment type="similarity">
    <text evidence="2 9">Belongs to the mitochondrial carrier (TC 2.A.29) family.</text>
</comment>
<dbReference type="AlphaFoldDB" id="E2C6V9"/>
<feature type="transmembrane region" description="Helical" evidence="10">
    <location>
        <begin position="111"/>
        <end position="134"/>
    </location>
</feature>
<keyword evidence="3 9" id="KW-0813">Transport</keyword>
<keyword evidence="4 8" id="KW-0812">Transmembrane</keyword>
<keyword evidence="12" id="KW-1185">Reference proteome</keyword>
<sequence length="245" mass="27050">MSKAAVEEPKAKRKQALPPWINFLNAGLSGMAATCVVHPMDVIKNRMQMQKGKVSIWSLIGTIYSKEGVAKFYSGLTAGLVRQATYTTVRLGIYNQMQDFWRQRRVSSPSFGVLALMAGTAGATGAFVGTPADVALVRMTTDGRLPIVNVPETIALHFYASMVSGFLTTFNSMPFDITKTRIQNMKSTSKTPGTIAVMMSIAKTEGIGSLWKGFWPTYCRIGPHTVLTLVINEQLMHFLRELYER</sequence>
<keyword evidence="6 10" id="KW-1133">Transmembrane helix</keyword>
<dbReference type="SUPFAM" id="SSF103506">
    <property type="entry name" value="Mitochondrial carrier"/>
    <property type="match status" value="1"/>
</dbReference>
<dbReference type="InParanoid" id="E2C6V9"/>
<dbReference type="InterPro" id="IPR023395">
    <property type="entry name" value="MCP_dom_sf"/>
</dbReference>
<evidence type="ECO:0000256" key="9">
    <source>
        <dbReference type="RuleBase" id="RU000488"/>
    </source>
</evidence>
<feature type="transmembrane region" description="Helical" evidence="10">
    <location>
        <begin position="20"/>
        <end position="43"/>
    </location>
</feature>
<dbReference type="GO" id="GO:0016020">
    <property type="term" value="C:membrane"/>
    <property type="evidence" value="ECO:0007669"/>
    <property type="project" value="UniProtKB-SubCell"/>
</dbReference>
<evidence type="ECO:0000313" key="11">
    <source>
        <dbReference type="EMBL" id="EFN76313.1"/>
    </source>
</evidence>
<feature type="repeat" description="Solcar" evidence="8">
    <location>
        <begin position="152"/>
        <end position="238"/>
    </location>
</feature>
<evidence type="ECO:0000313" key="12">
    <source>
        <dbReference type="Proteomes" id="UP000008237"/>
    </source>
</evidence>
<keyword evidence="7 8" id="KW-0472">Membrane</keyword>
<evidence type="ECO:0000256" key="7">
    <source>
        <dbReference type="ARBA" id="ARBA00023136"/>
    </source>
</evidence>
<feature type="transmembrane region" description="Helical" evidence="10">
    <location>
        <begin position="154"/>
        <end position="175"/>
    </location>
</feature>
<dbReference type="PROSITE" id="PS50920">
    <property type="entry name" value="SOLCAR"/>
    <property type="match status" value="2"/>
</dbReference>
<dbReference type="InterPro" id="IPR018108">
    <property type="entry name" value="MCP_transmembrane"/>
</dbReference>
<gene>
    <name evidence="11" type="ORF">EAI_08088</name>
</gene>
<organism evidence="12">
    <name type="scientific">Harpegnathos saltator</name>
    <name type="common">Jerdon's jumping ant</name>
    <dbReference type="NCBI Taxonomy" id="610380"/>
    <lineage>
        <taxon>Eukaryota</taxon>
        <taxon>Metazoa</taxon>
        <taxon>Ecdysozoa</taxon>
        <taxon>Arthropoda</taxon>
        <taxon>Hexapoda</taxon>
        <taxon>Insecta</taxon>
        <taxon>Pterygota</taxon>
        <taxon>Neoptera</taxon>
        <taxon>Endopterygota</taxon>
        <taxon>Hymenoptera</taxon>
        <taxon>Apocrita</taxon>
        <taxon>Aculeata</taxon>
        <taxon>Formicoidea</taxon>
        <taxon>Formicidae</taxon>
        <taxon>Ponerinae</taxon>
        <taxon>Ponerini</taxon>
        <taxon>Harpegnathos</taxon>
    </lineage>
</organism>
<keyword evidence="5" id="KW-0677">Repeat</keyword>
<proteinExistence type="inferred from homology"/>
<protein>
    <submittedName>
        <fullName evidence="11">Mitochondrial 2-oxoglutarate/malate carrier protein</fullName>
    </submittedName>
</protein>
<evidence type="ECO:0000256" key="8">
    <source>
        <dbReference type="PROSITE-ProRule" id="PRU00282"/>
    </source>
</evidence>